<gene>
    <name evidence="1" type="ORF">C6V80_09510</name>
    <name evidence="2" type="ORF">EDC58_1739</name>
</gene>
<protein>
    <submittedName>
        <fullName evidence="2">Uncharacterized protein</fullName>
    </submittedName>
</protein>
<organism evidence="2 3">
    <name type="scientific">Caminibacter pacificus</name>
    <dbReference type="NCBI Taxonomy" id="1424653"/>
    <lineage>
        <taxon>Bacteria</taxon>
        <taxon>Pseudomonadati</taxon>
        <taxon>Campylobacterota</taxon>
        <taxon>Epsilonproteobacteria</taxon>
        <taxon>Nautiliales</taxon>
        <taxon>Nautiliaceae</taxon>
        <taxon>Caminibacter</taxon>
    </lineage>
</organism>
<evidence type="ECO:0000313" key="3">
    <source>
        <dbReference type="Proteomes" id="UP000272781"/>
    </source>
</evidence>
<dbReference type="Proteomes" id="UP000298805">
    <property type="component" value="Chromosome"/>
</dbReference>
<dbReference type="EMBL" id="RJVK01000005">
    <property type="protein sequence ID" value="ROR38824.1"/>
    <property type="molecule type" value="Genomic_DNA"/>
</dbReference>
<reference evidence="1" key="3">
    <citation type="submission" date="2019-06" db="EMBL/GenBank/DDBJ databases">
        <title>A comparative analysis of the Nautiliaceae.</title>
        <authorList>
            <person name="Grosche A."/>
            <person name="Smedile F."/>
            <person name="Vetriani C."/>
        </authorList>
    </citation>
    <scope>NUCLEOTIDE SEQUENCE</scope>
    <source>
        <strain evidence="1">TB6</strain>
    </source>
</reference>
<evidence type="ECO:0000313" key="1">
    <source>
        <dbReference type="EMBL" id="QCI29180.1"/>
    </source>
</evidence>
<reference evidence="4" key="1">
    <citation type="submission" date="2018-03" db="EMBL/GenBank/DDBJ databases">
        <title>A comparative analysis of the Nautiliaceae.</title>
        <authorList>
            <person name="Grosche A."/>
            <person name="Smedile F."/>
            <person name="Vetriani C."/>
        </authorList>
    </citation>
    <scope>NUCLEOTIDE SEQUENCE [LARGE SCALE GENOMIC DNA]</scope>
    <source>
        <strain evidence="4">TB6</strain>
    </source>
</reference>
<dbReference type="RefSeq" id="WP_123353116.1">
    <property type="nucleotide sequence ID" value="NZ_CP027432.2"/>
</dbReference>
<proteinExistence type="predicted"/>
<keyword evidence="4" id="KW-1185">Reference proteome</keyword>
<accession>A0AAJ4UX14</accession>
<dbReference type="AlphaFoldDB" id="A0AAJ4UX14"/>
<evidence type="ECO:0000313" key="4">
    <source>
        <dbReference type="Proteomes" id="UP000298805"/>
    </source>
</evidence>
<dbReference type="EMBL" id="CP027432">
    <property type="protein sequence ID" value="QCI29180.1"/>
    <property type="molecule type" value="Genomic_DNA"/>
</dbReference>
<sequence>MKKLLFLLLAIKLFAFDVVFTKVYKQYVVPKKEAILIQTHDDTLTFPFKYFRVQNGYILVGDIDQINMWLDNEFYAPEDAKFKNIKIAVVDNDKIQYKIINKIKKTYKNCKIKEVIFLTPDETKIITKPQTIVEKYKIVLDCK</sequence>
<reference evidence="2 3" key="2">
    <citation type="submission" date="2018-11" db="EMBL/GenBank/DDBJ databases">
        <title>Genomic Encyclopedia of Type Strains, Phase IV (KMG-IV): sequencing the most valuable type-strain genomes for metagenomic binning, comparative biology and taxonomic classification.</title>
        <authorList>
            <person name="Goeker M."/>
        </authorList>
    </citation>
    <scope>NUCLEOTIDE SEQUENCE [LARGE SCALE GENOMIC DNA]</scope>
    <source>
        <strain evidence="2 3">DSM 27783</strain>
    </source>
</reference>
<dbReference type="Proteomes" id="UP000272781">
    <property type="component" value="Unassembled WGS sequence"/>
</dbReference>
<evidence type="ECO:0000313" key="2">
    <source>
        <dbReference type="EMBL" id="ROR38824.1"/>
    </source>
</evidence>
<name>A0AAJ4UX14_9BACT</name>